<protein>
    <submittedName>
        <fullName evidence="1">Uncharacterized protein</fullName>
    </submittedName>
</protein>
<reference evidence="1 2" key="1">
    <citation type="submission" date="2015-10" db="EMBL/GenBank/DDBJ databases">
        <authorList>
            <person name="Gilbert D.G."/>
        </authorList>
    </citation>
    <scope>NUCLEOTIDE SEQUENCE [LARGE SCALE GENOMIC DNA]</scope>
    <source>
        <strain evidence="1">COMA1</strain>
    </source>
</reference>
<organism evidence="1 2">
    <name type="scientific">Candidatus Nitrospira nitrosa</name>
    <dbReference type="NCBI Taxonomy" id="1742972"/>
    <lineage>
        <taxon>Bacteria</taxon>
        <taxon>Pseudomonadati</taxon>
        <taxon>Nitrospirota</taxon>
        <taxon>Nitrospiria</taxon>
        <taxon>Nitrospirales</taxon>
        <taxon>Nitrospiraceae</taxon>
        <taxon>Nitrospira</taxon>
    </lineage>
</organism>
<name>A0A0S4LKW9_9BACT</name>
<dbReference type="EMBL" id="CZQA01000009">
    <property type="protein sequence ID" value="CUS37176.1"/>
    <property type="molecule type" value="Genomic_DNA"/>
</dbReference>
<accession>A0A0S4LKW9</accession>
<evidence type="ECO:0000313" key="1">
    <source>
        <dbReference type="EMBL" id="CUS37176.1"/>
    </source>
</evidence>
<dbReference type="RefSeq" id="WP_090749666.1">
    <property type="nucleotide sequence ID" value="NZ_CZQA01000009.1"/>
</dbReference>
<dbReference type="OrthoDB" id="9799981at2"/>
<sequence length="108" mass="11694">MGTLDGQALTRAISTISQSDPLIKLIEQVRMGRMQATDAGLRAITESWLGIYEQALSLDGFTRFDLLRLNPAPRLAVLTQAGVLSDEHPGLISLKASYERALSRAVVG</sequence>
<dbReference type="STRING" id="1742972.COMA1_30447"/>
<keyword evidence="2" id="KW-1185">Reference proteome</keyword>
<gene>
    <name evidence="1" type="ORF">COMA1_30447</name>
</gene>
<evidence type="ECO:0000313" key="2">
    <source>
        <dbReference type="Proteomes" id="UP000199032"/>
    </source>
</evidence>
<proteinExistence type="predicted"/>
<dbReference type="Proteomes" id="UP000199032">
    <property type="component" value="Unassembled WGS sequence"/>
</dbReference>
<dbReference type="AlphaFoldDB" id="A0A0S4LKW9"/>